<dbReference type="Proteomes" id="UP000028702">
    <property type="component" value="Unassembled WGS sequence"/>
</dbReference>
<dbReference type="GO" id="GO:0006355">
    <property type="term" value="P:regulation of DNA-templated transcription"/>
    <property type="evidence" value="ECO:0007669"/>
    <property type="project" value="UniProtKB-ARBA"/>
</dbReference>
<keyword evidence="2" id="KW-1185">Reference proteome</keyword>
<dbReference type="RefSeq" id="WP_045449768.1">
    <property type="nucleotide sequence ID" value="NZ_BBIO01000030.1"/>
</dbReference>
<dbReference type="eggNOG" id="COG4190">
    <property type="taxonomic scope" value="Bacteria"/>
</dbReference>
<dbReference type="Gene3D" id="1.10.10.10">
    <property type="entry name" value="Winged helix-like DNA-binding domain superfamily/Winged helix DNA-binding domain"/>
    <property type="match status" value="1"/>
</dbReference>
<dbReference type="STRING" id="1333998.M2A_3290"/>
<dbReference type="SUPFAM" id="SSF46785">
    <property type="entry name" value="Winged helix' DNA-binding domain"/>
    <property type="match status" value="1"/>
</dbReference>
<name>A0A081BFH3_9HYPH</name>
<evidence type="ECO:0000313" key="1">
    <source>
        <dbReference type="EMBL" id="GAK46791.1"/>
    </source>
</evidence>
<dbReference type="CDD" id="cd00090">
    <property type="entry name" value="HTH_ARSR"/>
    <property type="match status" value="1"/>
</dbReference>
<reference evidence="1" key="1">
    <citation type="submission" date="2014-07" db="EMBL/GenBank/DDBJ databases">
        <title>Tepidicaulis marinum gen. nov., sp. nov., a novel marine bacterium denitrifying nitrate to nitrous oxide strictly under microaerobic conditions.</title>
        <authorList>
            <person name="Takeuchi M."/>
            <person name="Yamagishi T."/>
            <person name="Kamagata Y."/>
            <person name="Oshima K."/>
            <person name="Hattori M."/>
            <person name="Katayama T."/>
            <person name="Hanada S."/>
            <person name="Tamaki H."/>
            <person name="Marumo K."/>
            <person name="Maeda H."/>
            <person name="Nedachi M."/>
            <person name="Iwasaki W."/>
            <person name="Suwa Y."/>
            <person name="Sakata S."/>
        </authorList>
    </citation>
    <scope>NUCLEOTIDE SEQUENCE [LARGE SCALE GENOMIC DNA]</scope>
    <source>
        <strain evidence="1">MA2</strain>
    </source>
</reference>
<sequence length="119" mass="12751">MKTLNVRVTSRAGVKAGVLKAMKNAQSGKKVGAKPLLTFSSYEDMHRVLAPARLQIVAALAGKGALSIREVARRLGRDVKGVHTDITRLINAGVIDRTEEGVSFPYDQLHMEVDIGAAA</sequence>
<evidence type="ECO:0000313" key="2">
    <source>
        <dbReference type="Proteomes" id="UP000028702"/>
    </source>
</evidence>
<dbReference type="InterPro" id="IPR011991">
    <property type="entry name" value="ArsR-like_HTH"/>
</dbReference>
<accession>A0A081BFH3</accession>
<organism evidence="1 2">
    <name type="scientific">Tepidicaulis marinus</name>
    <dbReference type="NCBI Taxonomy" id="1333998"/>
    <lineage>
        <taxon>Bacteria</taxon>
        <taxon>Pseudomonadati</taxon>
        <taxon>Pseudomonadota</taxon>
        <taxon>Alphaproteobacteria</taxon>
        <taxon>Hyphomicrobiales</taxon>
        <taxon>Parvibaculaceae</taxon>
        <taxon>Tepidicaulis</taxon>
    </lineage>
</organism>
<comment type="caution">
    <text evidence="1">The sequence shown here is derived from an EMBL/GenBank/DDBJ whole genome shotgun (WGS) entry which is preliminary data.</text>
</comment>
<protein>
    <submittedName>
        <fullName evidence="1">Conserved protein</fullName>
    </submittedName>
</protein>
<dbReference type="EMBL" id="BBIO01000030">
    <property type="protein sequence ID" value="GAK46791.1"/>
    <property type="molecule type" value="Genomic_DNA"/>
</dbReference>
<dbReference type="InterPro" id="IPR036388">
    <property type="entry name" value="WH-like_DNA-bd_sf"/>
</dbReference>
<proteinExistence type="predicted"/>
<dbReference type="InterPro" id="IPR036390">
    <property type="entry name" value="WH_DNA-bd_sf"/>
</dbReference>
<dbReference type="AlphaFoldDB" id="A0A081BFH3"/>
<gene>
    <name evidence="1" type="ORF">M2A_3290</name>
</gene>
<dbReference type="Pfam" id="PF25212">
    <property type="entry name" value="HVO_A0114"/>
    <property type="match status" value="1"/>
</dbReference>